<name>A0A165U949_9AGAM</name>
<dbReference type="OrthoDB" id="79830at2759"/>
<dbReference type="InParanoid" id="A0A165U949"/>
<feature type="region of interest" description="Disordered" evidence="5">
    <location>
        <begin position="211"/>
        <end position="805"/>
    </location>
</feature>
<dbReference type="SUPFAM" id="SSF90209">
    <property type="entry name" value="Ran binding protein zinc finger-like"/>
    <property type="match status" value="2"/>
</dbReference>
<feature type="compositionally biased region" description="Polar residues" evidence="5">
    <location>
        <begin position="168"/>
        <end position="184"/>
    </location>
</feature>
<dbReference type="PROSITE" id="PS50199">
    <property type="entry name" value="ZF_RANBP2_2"/>
    <property type="match status" value="3"/>
</dbReference>
<dbReference type="SMART" id="SM00547">
    <property type="entry name" value="ZnF_RBZ"/>
    <property type="match status" value="3"/>
</dbReference>
<dbReference type="EMBL" id="KV425560">
    <property type="protein sequence ID" value="KZT27816.1"/>
    <property type="molecule type" value="Genomic_DNA"/>
</dbReference>
<feature type="region of interest" description="Disordered" evidence="5">
    <location>
        <begin position="42"/>
        <end position="193"/>
    </location>
</feature>
<reference evidence="7 8" key="1">
    <citation type="journal article" date="2016" name="Mol. Biol. Evol.">
        <title>Comparative Genomics of Early-Diverging Mushroom-Forming Fungi Provides Insights into the Origins of Lignocellulose Decay Capabilities.</title>
        <authorList>
            <person name="Nagy L.G."/>
            <person name="Riley R."/>
            <person name="Tritt A."/>
            <person name="Adam C."/>
            <person name="Daum C."/>
            <person name="Floudas D."/>
            <person name="Sun H."/>
            <person name="Yadav J.S."/>
            <person name="Pangilinan J."/>
            <person name="Larsson K.H."/>
            <person name="Matsuura K."/>
            <person name="Barry K."/>
            <person name="Labutti K."/>
            <person name="Kuo R."/>
            <person name="Ohm R.A."/>
            <person name="Bhattacharya S.S."/>
            <person name="Shirouzu T."/>
            <person name="Yoshinaga Y."/>
            <person name="Martin F.M."/>
            <person name="Grigoriev I.V."/>
            <person name="Hibbett D.S."/>
        </authorList>
    </citation>
    <scope>NUCLEOTIDE SEQUENCE [LARGE SCALE GENOMIC DNA]</scope>
    <source>
        <strain evidence="7 8">HHB14362 ss-1</strain>
    </source>
</reference>
<protein>
    <recommendedName>
        <fullName evidence="6">RanBP2-type domain-containing protein</fullName>
    </recommendedName>
</protein>
<dbReference type="InterPro" id="IPR001876">
    <property type="entry name" value="Znf_RanBP2"/>
</dbReference>
<organism evidence="7 8">
    <name type="scientific">Neolentinus lepideus HHB14362 ss-1</name>
    <dbReference type="NCBI Taxonomy" id="1314782"/>
    <lineage>
        <taxon>Eukaryota</taxon>
        <taxon>Fungi</taxon>
        <taxon>Dikarya</taxon>
        <taxon>Basidiomycota</taxon>
        <taxon>Agaricomycotina</taxon>
        <taxon>Agaricomycetes</taxon>
        <taxon>Gloeophyllales</taxon>
        <taxon>Gloeophyllaceae</taxon>
        <taxon>Neolentinus</taxon>
    </lineage>
</organism>
<proteinExistence type="predicted"/>
<keyword evidence="3" id="KW-0862">Zinc</keyword>
<sequence length="1099" mass="114292">MSAIRNTNRSALRTSRSSPYARPADKKSSWSLSEFWSYLNPFRSFSPTREEPPEGATNEQDGGRPASAEPSTSGARQNSPATGHRVRFADLPESPPRHQSAPPATPAPPPPATPAPPPPSYRQPPQVPPPQQPRKRLFPPVTRPQPELPFKFDPSKLPTPPPPPGSEASLQPSDTNGSTSNRDTVVQYLQEAKGRKLNPVEIAGIVSLLKEDGPEDADSEPFRFQSVSPGPSATLSTSATPQPTKSGRLLAKNPNGVYKWQGAGSARPKHRYHSPGFGQPRASSSRIKLSPPKAPVAEATKRRRVGPDAETSTAQPVAPSPPLPTSANGPAAPITNGITPAINGTSAAPKMNGTSSLPRIHTSGPTHHHKATTPVRPSPLRQAWSSSEEPPSPPPQAPKQTRAAAFMQELIEEFSPKKSDVANPYQQMMPPRANPKKVTVVRKTRSAAAKEREEQDAERKEREEREREKQKQRDRERNRETQKKKAPSRLSGQAIIEATVPKGSKRARPPPELLAKSQLKDSAPSSAGAPSPRASQRLKSPSPTPAEQKKSAAQVEEVVDEEEPAAKKQKKEPSPPTRSSAQTPDIVEIDEDVDMSSSKAPAPSLFTQPSEVVEPIESTDRSSPPKAISPTGSGSLYGGINGTGIGLRPAFGLKSTAPKEPSKLRYSYQAESDGESSTSLKGRKPSPKSTSVPVPPVTASSGSLLGSSRAPSPAPANDSLFGSSAPSASTAASDTIFGSSAAPPPAAPSRSLFGSSAVAAPPPASNGPSFGSSSTPATGAPSGSLFDSSSTSSTGGSSTASLSGSSKASSFATRLANLGGTRVLRTGARAARSNAAPSPLGPPIDLESSVKAVKEASPVVDVKMVDAPKDVKQDALNVDGASLPVFNFTIEPSLVGSGSHLKAKDDALALPASSLPTFDFTKSAKASAPTLAGLQSTSGGFNWAAAGMKPPAAAGWTCSVCMVSNKADASKCVACEEPAPTGAAKGTKTSPPPASAPKGGFDWAAAGMKAPTPSGWTCSVCMVSNKADAVKCVACEEPAPARAVKSEPAKTPAAPMGGFNWAAAGMKPPEKTGTWLCNYCMCSSPGDADKCVVCEEPRL</sequence>
<feature type="compositionally biased region" description="Low complexity" evidence="5">
    <location>
        <begin position="782"/>
        <end position="805"/>
    </location>
</feature>
<dbReference type="Pfam" id="PF00641">
    <property type="entry name" value="Zn_ribbon_RanBP"/>
    <property type="match status" value="2"/>
</dbReference>
<feature type="domain" description="RanBP2-type" evidence="6">
    <location>
        <begin position="952"/>
        <end position="981"/>
    </location>
</feature>
<feature type="compositionally biased region" description="Polar residues" evidence="5">
    <location>
        <begin position="225"/>
        <end position="245"/>
    </location>
</feature>
<feature type="compositionally biased region" description="Polar residues" evidence="5">
    <location>
        <begin position="595"/>
        <end position="610"/>
    </location>
</feature>
<dbReference type="Gene3D" id="4.10.1060.10">
    <property type="entry name" value="Zinc finger, RanBP2-type"/>
    <property type="match status" value="2"/>
</dbReference>
<feature type="compositionally biased region" description="Pro residues" evidence="5">
    <location>
        <begin position="103"/>
        <end position="132"/>
    </location>
</feature>
<evidence type="ECO:0000256" key="1">
    <source>
        <dbReference type="ARBA" id="ARBA00022723"/>
    </source>
</evidence>
<feature type="compositionally biased region" description="Basic and acidic residues" evidence="5">
    <location>
        <begin position="448"/>
        <end position="483"/>
    </location>
</feature>
<dbReference type="PROSITE" id="PS01358">
    <property type="entry name" value="ZF_RANBP2_1"/>
    <property type="match status" value="2"/>
</dbReference>
<gene>
    <name evidence="7" type="ORF">NEOLEDRAFT_1176408</name>
</gene>
<feature type="domain" description="RanBP2-type" evidence="6">
    <location>
        <begin position="1012"/>
        <end position="1041"/>
    </location>
</feature>
<feature type="domain" description="RanBP2-type" evidence="6">
    <location>
        <begin position="1071"/>
        <end position="1099"/>
    </location>
</feature>
<feature type="compositionally biased region" description="Polar residues" evidence="5">
    <location>
        <begin position="336"/>
        <end position="357"/>
    </location>
</feature>
<feature type="compositionally biased region" description="Polar residues" evidence="5">
    <location>
        <begin position="69"/>
        <end position="81"/>
    </location>
</feature>
<evidence type="ECO:0000313" key="7">
    <source>
        <dbReference type="EMBL" id="KZT27816.1"/>
    </source>
</evidence>
<keyword evidence="1" id="KW-0479">Metal-binding</keyword>
<feature type="compositionally biased region" description="Low complexity" evidence="5">
    <location>
        <begin position="748"/>
        <end position="759"/>
    </location>
</feature>
<feature type="compositionally biased region" description="Low complexity" evidence="5">
    <location>
        <begin position="723"/>
        <end position="733"/>
    </location>
</feature>
<evidence type="ECO:0000256" key="2">
    <source>
        <dbReference type="ARBA" id="ARBA00022771"/>
    </source>
</evidence>
<feature type="compositionally biased region" description="Polar residues" evidence="5">
    <location>
        <begin position="1"/>
        <end position="18"/>
    </location>
</feature>
<dbReference type="AlphaFoldDB" id="A0A165U949"/>
<feature type="compositionally biased region" description="Low complexity" evidence="5">
    <location>
        <begin position="687"/>
        <end position="711"/>
    </location>
</feature>
<dbReference type="GO" id="GO:0008270">
    <property type="term" value="F:zinc ion binding"/>
    <property type="evidence" value="ECO:0007669"/>
    <property type="project" value="UniProtKB-KW"/>
</dbReference>
<keyword evidence="8" id="KW-1185">Reference proteome</keyword>
<accession>A0A165U949</accession>
<evidence type="ECO:0000256" key="5">
    <source>
        <dbReference type="SAM" id="MobiDB-lite"/>
    </source>
</evidence>
<evidence type="ECO:0000259" key="6">
    <source>
        <dbReference type="PROSITE" id="PS50199"/>
    </source>
</evidence>
<evidence type="ECO:0000256" key="3">
    <source>
        <dbReference type="ARBA" id="ARBA00022833"/>
    </source>
</evidence>
<dbReference type="InterPro" id="IPR036443">
    <property type="entry name" value="Znf_RanBP2_sf"/>
</dbReference>
<feature type="region of interest" description="Disordered" evidence="5">
    <location>
        <begin position="1"/>
        <end position="30"/>
    </location>
</feature>
<feature type="compositionally biased region" description="Gly residues" evidence="5">
    <location>
        <begin position="635"/>
        <end position="645"/>
    </location>
</feature>
<evidence type="ECO:0000256" key="4">
    <source>
        <dbReference type="PROSITE-ProRule" id="PRU00322"/>
    </source>
</evidence>
<dbReference type="Proteomes" id="UP000076761">
    <property type="component" value="Unassembled WGS sequence"/>
</dbReference>
<dbReference type="STRING" id="1314782.A0A165U949"/>
<feature type="compositionally biased region" description="Low complexity" evidence="5">
    <location>
        <begin position="522"/>
        <end position="535"/>
    </location>
</feature>
<keyword evidence="2 4" id="KW-0863">Zinc-finger</keyword>
<evidence type="ECO:0000313" key="8">
    <source>
        <dbReference type="Proteomes" id="UP000076761"/>
    </source>
</evidence>